<organism evidence="1 2">
    <name type="scientific">Pseudonocardia endophytica</name>
    <dbReference type="NCBI Taxonomy" id="401976"/>
    <lineage>
        <taxon>Bacteria</taxon>
        <taxon>Bacillati</taxon>
        <taxon>Actinomycetota</taxon>
        <taxon>Actinomycetes</taxon>
        <taxon>Pseudonocardiales</taxon>
        <taxon>Pseudonocardiaceae</taxon>
        <taxon>Pseudonocardia</taxon>
    </lineage>
</organism>
<keyword evidence="2" id="KW-1185">Reference proteome</keyword>
<reference evidence="1 2" key="1">
    <citation type="submission" date="2019-03" db="EMBL/GenBank/DDBJ databases">
        <title>Sequencing the genomes of 1000 actinobacteria strains.</title>
        <authorList>
            <person name="Klenk H.-P."/>
        </authorList>
    </citation>
    <scope>NUCLEOTIDE SEQUENCE [LARGE SCALE GENOMIC DNA]</scope>
    <source>
        <strain evidence="1 2">DSM 44969</strain>
    </source>
</reference>
<name>A0A4R1HWQ4_PSEEN</name>
<accession>A0A4R1HWQ4</accession>
<dbReference type="AlphaFoldDB" id="A0A4R1HWQ4"/>
<dbReference type="EMBL" id="SMFZ01000001">
    <property type="protein sequence ID" value="TCK24449.1"/>
    <property type="molecule type" value="Genomic_DNA"/>
</dbReference>
<sequence length="136" mass="14774">MVVRREAQIGMGDTYKNVAKGNARVGAQIGRLEGRAANHADGDTYSQSAGTRVVAALLDEIQVELRRARSRDEIDEPTADAIRAEVDAAAECLPLDDEQQRGRFIIMMRRAKGLVEGLSTLTVKVVEAINAVRGIQ</sequence>
<protein>
    <submittedName>
        <fullName evidence="1">Uncharacterized protein</fullName>
    </submittedName>
</protein>
<evidence type="ECO:0000313" key="2">
    <source>
        <dbReference type="Proteomes" id="UP000295560"/>
    </source>
</evidence>
<gene>
    <name evidence="1" type="ORF">EV378_0221</name>
</gene>
<proteinExistence type="predicted"/>
<evidence type="ECO:0000313" key="1">
    <source>
        <dbReference type="EMBL" id="TCK24449.1"/>
    </source>
</evidence>
<dbReference type="Proteomes" id="UP000295560">
    <property type="component" value="Unassembled WGS sequence"/>
</dbReference>
<comment type="caution">
    <text evidence="1">The sequence shown here is derived from an EMBL/GenBank/DDBJ whole genome shotgun (WGS) entry which is preliminary data.</text>
</comment>